<keyword evidence="8 13" id="KW-1133">Transmembrane helix</keyword>
<keyword evidence="11" id="KW-0325">Glycoprotein</keyword>
<dbReference type="Pfam" id="PF00005">
    <property type="entry name" value="ABC_tran"/>
    <property type="match status" value="2"/>
</dbReference>
<dbReference type="InterPro" id="IPR036640">
    <property type="entry name" value="ABC1_TM_sf"/>
</dbReference>
<dbReference type="GO" id="GO:0032991">
    <property type="term" value="C:protein-containing complex"/>
    <property type="evidence" value="ECO:0007669"/>
    <property type="project" value="UniProtKB-ARBA"/>
</dbReference>
<evidence type="ECO:0000313" key="16">
    <source>
        <dbReference type="Ensembl" id="ENSCCRP00000175545.1"/>
    </source>
</evidence>
<dbReference type="SUPFAM" id="SSF52540">
    <property type="entry name" value="P-loop containing nucleoside triphosphate hydrolases"/>
    <property type="match status" value="2"/>
</dbReference>
<keyword evidence="17" id="KW-1185">Reference proteome</keyword>
<feature type="transmembrane region" description="Helical" evidence="13">
    <location>
        <begin position="38"/>
        <end position="57"/>
    </location>
</feature>
<feature type="compositionally biased region" description="Acidic residues" evidence="12">
    <location>
        <begin position="896"/>
        <end position="910"/>
    </location>
</feature>
<evidence type="ECO:0000256" key="11">
    <source>
        <dbReference type="ARBA" id="ARBA00023180"/>
    </source>
</evidence>
<keyword evidence="4 13" id="KW-0812">Transmembrane</keyword>
<evidence type="ECO:0000256" key="10">
    <source>
        <dbReference type="ARBA" id="ARBA00023170"/>
    </source>
</evidence>
<evidence type="ECO:0000256" key="1">
    <source>
        <dbReference type="ARBA" id="ARBA00004370"/>
    </source>
</evidence>
<evidence type="ECO:0000256" key="8">
    <source>
        <dbReference type="ARBA" id="ARBA00022989"/>
    </source>
</evidence>
<dbReference type="InterPro" id="IPR027417">
    <property type="entry name" value="P-loop_NTPase"/>
</dbReference>
<keyword evidence="10" id="KW-0675">Receptor</keyword>
<reference evidence="16" key="2">
    <citation type="submission" date="2025-09" db="UniProtKB">
        <authorList>
            <consortium name="Ensembl"/>
        </authorList>
    </citation>
    <scope>IDENTIFICATION</scope>
</reference>
<feature type="domain" description="ABC transmembrane type-1" evidence="15">
    <location>
        <begin position="953"/>
        <end position="1242"/>
    </location>
</feature>
<feature type="transmembrane region" description="Helical" evidence="13">
    <location>
        <begin position="418"/>
        <end position="442"/>
    </location>
</feature>
<dbReference type="FunFam" id="1.20.1560.10:FF:000005">
    <property type="entry name" value="ATP-binding cassette, sub-family C (CFTR/MRP), member 9"/>
    <property type="match status" value="1"/>
</dbReference>
<keyword evidence="7" id="KW-0067">ATP-binding</keyword>
<sequence length="1503" mass="168292">LTPVSNSTLSFCGSDNSSAYKVDNGLLNNGCFLDALGLVPHVFLLFSTFPILFIGWGSQSSKVHIHHSTWLHFPGHNLRWLLTVVLLFVLVCEIAEGIVFNQSRHLHLYMPAGLGMLAAITSIVYYHNIETSNFPKLLIALLIYWTLAFITKTIKFVKYDDHGIGLMQLRFCITGLLALLYGLLLGVEVNVILRRRYMWFPCPTEVKPPDDLQDLGVRFLQPFVNLLSKSTYWWMNTFITSAHKRPIDLKTIGKLPISMRALTNFQRLRKEKGPVPLKGSRWIWLALRQAFGRPLVLSITFRFIADLLGFAGPLCISGIVHHISSDNHSLLGVHFISSEAFLANAYVLAVLLFLALLLQRTFLQASYYVAIETGIKLRAAIQTKIYHKIMRLCTSNMSMGDMTTAQICSLVARDTNHLMWFFFLCPNLWAMPVQIVMGVLLLYSLLGVSALIGATVIVILAPLQYFVATRLSRAQKSTLEYTSERLKKTNELLRGIKLLKLYAWEHIFRSSVEETRRQELRNLRTFALYTSLSIFMNAAIPIAAVLTVNFDLSPAVAFGSLSLFHILVTPLFLLSSVLHSTVKALVSVQKLSEFLGSTEIEIDQDPVVQTTATDNNNSNIKSVVRSASCSSQPARELISSYFTEALSVFPLTLRDLSGQLTMIVGQVGCGKSSLLLAALGEMQKISGNITWNKKRGSVAYASQRPWLLNATVEENILFDMAPNEKRYKEVIEVCQLQPDIDTLPQGDQTVIGERGIILSGGQRQRICVARALYQHTNVVFLDDPFSALDIHLSDHLMREGILKLLRQEKRTVVLVTHKLQYLPHADWIIAMRDGTVQTQGTLKDIQCAEPELFEQWRTLMNRQDKVKKKKKNLFENTTELKRKSFRRPMYSTDTLATEDEDEDSTTSTDEDSLRAELRHRTTIPWSSFATYLRAAGLLLLPLLVLSQLTKHSLMVAIDFWLAHWTSRVIAAQIESAERNCTGTKVRTLKQQLGQICHSSYLQVFCGLCALGIVLCLVTSLAVEWTGLRVSRELHCSLLRTIVLAPMRLFETTPLGNILNRFSADTNTIDQHIPVTLECLSRSTLLCVSAVGVISYVTPLFLFALLPLAVACYFIQKYFRVASRDLQQLEDSTEMPLLSHYSQTIEGLTTIRAFRHEQRFKKKLLEHTDANNISSLFLMAANRWLEVRMEYIGAFVVLIAAVASISNALCSQLSAGLVGLGLTYALMVSNYLNWIVRNLADMEVHLGCVKRVSSLIHTQPESYDGLMTPAQVPAGWPKYGEIQIKNLSVRYDSSLKPVLRHVSAHIRPGQKVGICGRTGSGKSSFSLALFRMLDTIEGQIVIDGIDIAKLPLQTLRSKFSIILQDPILFSGTIRFNLDPERKATDQMLWEALEIAQLMPVVKALPGGLDAMVTEGGENFSQGQRQLFCLARAFVRKSSILIMDEATASIDMATESILQKVVMTAFADRTVVTIAVSPCTSLNYCTLYKTTQQGSSTLALKLTCE</sequence>
<dbReference type="InterPro" id="IPR050173">
    <property type="entry name" value="ABC_transporter_C-like"/>
</dbReference>
<dbReference type="GO" id="GO:0005886">
    <property type="term" value="C:plasma membrane"/>
    <property type="evidence" value="ECO:0007669"/>
    <property type="project" value="UniProtKB-ARBA"/>
</dbReference>
<dbReference type="PANTHER" id="PTHR24223">
    <property type="entry name" value="ATP-BINDING CASSETTE SUB-FAMILY C"/>
    <property type="match status" value="1"/>
</dbReference>
<feature type="transmembrane region" description="Helical" evidence="13">
    <location>
        <begin position="137"/>
        <end position="154"/>
    </location>
</feature>
<dbReference type="GO" id="GO:0016887">
    <property type="term" value="F:ATP hydrolysis activity"/>
    <property type="evidence" value="ECO:0007669"/>
    <property type="project" value="InterPro"/>
</dbReference>
<feature type="transmembrane region" description="Helical" evidence="13">
    <location>
        <begin position="552"/>
        <end position="574"/>
    </location>
</feature>
<dbReference type="PROSITE" id="PS50893">
    <property type="entry name" value="ABC_TRANSPORTER_2"/>
    <property type="match status" value="2"/>
</dbReference>
<feature type="transmembrane region" description="Helical" evidence="13">
    <location>
        <begin position="1214"/>
        <end position="1235"/>
    </location>
</feature>
<feature type="transmembrane region" description="Helical" evidence="13">
    <location>
        <begin position="1092"/>
        <end position="1114"/>
    </location>
</feature>
<keyword evidence="9 13" id="KW-0472">Membrane</keyword>
<feature type="domain" description="ABC transporter" evidence="14">
    <location>
        <begin position="1281"/>
        <end position="1500"/>
    </location>
</feature>
<evidence type="ECO:0000259" key="15">
    <source>
        <dbReference type="PROSITE" id="PS50929"/>
    </source>
</evidence>
<feature type="transmembrane region" description="Helical" evidence="13">
    <location>
        <begin position="78"/>
        <end position="100"/>
    </location>
</feature>
<dbReference type="InterPro" id="IPR017871">
    <property type="entry name" value="ABC_transporter-like_CS"/>
</dbReference>
<dbReference type="Pfam" id="PF00664">
    <property type="entry name" value="ABC_membrane"/>
    <property type="match status" value="2"/>
</dbReference>
<proteinExistence type="inferred from homology"/>
<comment type="similarity">
    <text evidence="2">Belongs to the ABC transporter superfamily. ABCC family. Conjugate transporter (TC 3.A.1.208) subfamily.</text>
</comment>
<dbReference type="CDD" id="cd18602">
    <property type="entry name" value="ABC_6TM_SUR1_D2_like"/>
    <property type="match status" value="1"/>
</dbReference>
<dbReference type="GO" id="GO:0005524">
    <property type="term" value="F:ATP binding"/>
    <property type="evidence" value="ECO:0007669"/>
    <property type="project" value="UniProtKB-KW"/>
</dbReference>
<dbReference type="GO" id="GO:0071805">
    <property type="term" value="P:potassium ion transmembrane transport"/>
    <property type="evidence" value="ECO:0007669"/>
    <property type="project" value="UniProtKB-ARBA"/>
</dbReference>
<dbReference type="PRINTS" id="PR01092">
    <property type="entry name" value="SULFNYLUREAR"/>
</dbReference>
<dbReference type="Gene3D" id="1.20.1560.10">
    <property type="entry name" value="ABC transporter type 1, transmembrane domain"/>
    <property type="match status" value="2"/>
</dbReference>
<dbReference type="InterPro" id="IPR000388">
    <property type="entry name" value="ABCC8/9"/>
</dbReference>
<feature type="domain" description="ABC transmembrane type-1" evidence="15">
    <location>
        <begin position="296"/>
        <end position="583"/>
    </location>
</feature>
<feature type="domain" description="ABC transporter" evidence="14">
    <location>
        <begin position="624"/>
        <end position="858"/>
    </location>
</feature>
<dbReference type="GO" id="GO:0008281">
    <property type="term" value="F:sulfonylurea receptor activity"/>
    <property type="evidence" value="ECO:0007669"/>
    <property type="project" value="InterPro"/>
</dbReference>
<evidence type="ECO:0000256" key="4">
    <source>
        <dbReference type="ARBA" id="ARBA00022692"/>
    </source>
</evidence>
<dbReference type="PROSITE" id="PS50929">
    <property type="entry name" value="ABC_TM1F"/>
    <property type="match status" value="2"/>
</dbReference>
<reference evidence="16" key="1">
    <citation type="submission" date="2025-08" db="UniProtKB">
        <authorList>
            <consortium name="Ensembl"/>
        </authorList>
    </citation>
    <scope>IDENTIFICATION</scope>
</reference>
<dbReference type="FunFam" id="1.20.1560.10:FF:000006">
    <property type="entry name" value="ATP-binding cassette, sub-family C (CFTR/MRP), member 9"/>
    <property type="match status" value="1"/>
</dbReference>
<dbReference type="Proteomes" id="UP001108240">
    <property type="component" value="Unplaced"/>
</dbReference>
<dbReference type="InterPro" id="IPR003439">
    <property type="entry name" value="ABC_transporter-like_ATP-bd"/>
</dbReference>
<evidence type="ECO:0000256" key="6">
    <source>
        <dbReference type="ARBA" id="ARBA00022741"/>
    </source>
</evidence>
<feature type="transmembrane region" description="Helical" evidence="13">
    <location>
        <begin position="106"/>
        <end position="125"/>
    </location>
</feature>
<dbReference type="PROSITE" id="PS00211">
    <property type="entry name" value="ABC_TRANSPORTER_1"/>
    <property type="match status" value="2"/>
</dbReference>
<feature type="region of interest" description="Disordered" evidence="12">
    <location>
        <begin position="891"/>
        <end position="913"/>
    </location>
</feature>
<feature type="transmembrane region" description="Helical" evidence="13">
    <location>
        <begin position="999"/>
        <end position="1022"/>
    </location>
</feature>
<evidence type="ECO:0000259" key="14">
    <source>
        <dbReference type="PROSITE" id="PS50893"/>
    </source>
</evidence>
<dbReference type="SUPFAM" id="SSF90123">
    <property type="entry name" value="ABC transporter transmembrane region"/>
    <property type="match status" value="2"/>
</dbReference>
<dbReference type="Ensembl" id="ENSCCRT00000181991.1">
    <property type="protein sequence ID" value="ENSCCRP00000175545.1"/>
    <property type="gene ID" value="ENSCCRG00000081846.1"/>
</dbReference>
<dbReference type="GO" id="GO:0033198">
    <property type="term" value="P:response to ATP"/>
    <property type="evidence" value="ECO:0007669"/>
    <property type="project" value="UniProtKB-ARBA"/>
</dbReference>
<evidence type="ECO:0000256" key="5">
    <source>
        <dbReference type="ARBA" id="ARBA00022737"/>
    </source>
</evidence>
<dbReference type="GeneTree" id="ENSGT00940000156626"/>
<evidence type="ECO:0000256" key="9">
    <source>
        <dbReference type="ARBA" id="ARBA00023136"/>
    </source>
</evidence>
<dbReference type="SMART" id="SM00382">
    <property type="entry name" value="AAA"/>
    <property type="match status" value="2"/>
</dbReference>
<evidence type="ECO:0000256" key="2">
    <source>
        <dbReference type="ARBA" id="ARBA00009726"/>
    </source>
</evidence>
<feature type="transmembrane region" description="Helical" evidence="13">
    <location>
        <begin position="295"/>
        <end position="320"/>
    </location>
</feature>
<evidence type="ECO:0000256" key="3">
    <source>
        <dbReference type="ARBA" id="ARBA00022448"/>
    </source>
</evidence>
<dbReference type="FunFam" id="3.40.50.300:FF:003233">
    <property type="entry name" value="ATP-binding cassette sub-family C member 8"/>
    <property type="match status" value="1"/>
</dbReference>
<keyword evidence="3" id="KW-0813">Transport</keyword>
<feature type="transmembrane region" description="Helical" evidence="13">
    <location>
        <begin position="166"/>
        <end position="187"/>
    </location>
</feature>
<keyword evidence="5" id="KW-0677">Repeat</keyword>
<evidence type="ECO:0000256" key="12">
    <source>
        <dbReference type="SAM" id="MobiDB-lite"/>
    </source>
</evidence>
<protein>
    <submittedName>
        <fullName evidence="16">ATP-binding cassette, sub-family C (CFTR/MRP), member 8b</fullName>
    </submittedName>
</protein>
<feature type="transmembrane region" description="Helical" evidence="13">
    <location>
        <begin position="1190"/>
        <end position="1208"/>
    </location>
</feature>
<evidence type="ECO:0000313" key="17">
    <source>
        <dbReference type="Proteomes" id="UP001108240"/>
    </source>
</evidence>
<feature type="transmembrane region" description="Helical" evidence="13">
    <location>
        <begin position="448"/>
        <end position="467"/>
    </location>
</feature>
<dbReference type="FunFam" id="3.40.50.300:FF:000197">
    <property type="entry name" value="ATP-binding cassette, sub-family C (CFTR/MRP), member 9"/>
    <property type="match status" value="1"/>
</dbReference>
<organism evidence="16 17">
    <name type="scientific">Cyprinus carpio carpio</name>
    <dbReference type="NCBI Taxonomy" id="630221"/>
    <lineage>
        <taxon>Eukaryota</taxon>
        <taxon>Metazoa</taxon>
        <taxon>Chordata</taxon>
        <taxon>Craniata</taxon>
        <taxon>Vertebrata</taxon>
        <taxon>Euteleostomi</taxon>
        <taxon>Actinopterygii</taxon>
        <taxon>Neopterygii</taxon>
        <taxon>Teleostei</taxon>
        <taxon>Ostariophysi</taxon>
        <taxon>Cypriniformes</taxon>
        <taxon>Cyprinidae</taxon>
        <taxon>Cyprininae</taxon>
        <taxon>Cyprinus</taxon>
    </lineage>
</organism>
<accession>A0A9J8DE31</accession>
<keyword evidence="6" id="KW-0547">Nucleotide-binding</keyword>
<evidence type="ECO:0000256" key="7">
    <source>
        <dbReference type="ARBA" id="ARBA00022840"/>
    </source>
</evidence>
<name>A0A9J8DE31_CYPCA</name>
<feature type="transmembrane region" description="Helical" evidence="13">
    <location>
        <begin position="526"/>
        <end position="546"/>
    </location>
</feature>
<comment type="subcellular location">
    <subcellularLocation>
        <location evidence="1">Membrane</location>
    </subcellularLocation>
</comment>
<feature type="transmembrane region" description="Helical" evidence="13">
    <location>
        <begin position="340"/>
        <end position="358"/>
    </location>
</feature>
<dbReference type="GO" id="GO:0140359">
    <property type="term" value="F:ABC-type transporter activity"/>
    <property type="evidence" value="ECO:0007669"/>
    <property type="project" value="InterPro"/>
</dbReference>
<dbReference type="PANTHER" id="PTHR24223:SF187">
    <property type="entry name" value="ATP-BINDING CASSETTE SUB-FAMILY C MEMBER 8"/>
    <property type="match status" value="1"/>
</dbReference>
<dbReference type="InterPro" id="IPR003593">
    <property type="entry name" value="AAA+_ATPase"/>
</dbReference>
<dbReference type="InterPro" id="IPR011527">
    <property type="entry name" value="ABC1_TM_dom"/>
</dbReference>
<evidence type="ECO:0000256" key="13">
    <source>
        <dbReference type="SAM" id="Phobius"/>
    </source>
</evidence>
<dbReference type="Gene3D" id="3.40.50.300">
    <property type="entry name" value="P-loop containing nucleotide triphosphate hydrolases"/>
    <property type="match status" value="2"/>
</dbReference>